<evidence type="ECO:0000259" key="10">
    <source>
        <dbReference type="PROSITE" id="PS50110"/>
    </source>
</evidence>
<keyword evidence="7" id="KW-0804">Transcription</keyword>
<dbReference type="SUPFAM" id="SSF52540">
    <property type="entry name" value="P-loop containing nucleoside triphosphate hydrolases"/>
    <property type="match status" value="1"/>
</dbReference>
<dbReference type="SMART" id="SM00382">
    <property type="entry name" value="AAA"/>
    <property type="match status" value="1"/>
</dbReference>
<dbReference type="PROSITE" id="PS00675">
    <property type="entry name" value="SIGMA54_INTERACT_1"/>
    <property type="match status" value="1"/>
</dbReference>
<keyword evidence="2" id="KW-0547">Nucleotide-binding</keyword>
<keyword evidence="4" id="KW-0902">Two-component regulatory system</keyword>
<evidence type="ECO:0000259" key="9">
    <source>
        <dbReference type="PROSITE" id="PS50045"/>
    </source>
</evidence>
<dbReference type="GO" id="GO:0005524">
    <property type="term" value="F:ATP binding"/>
    <property type="evidence" value="ECO:0007669"/>
    <property type="project" value="UniProtKB-KW"/>
</dbReference>
<dbReference type="Pfam" id="PF00072">
    <property type="entry name" value="Response_reg"/>
    <property type="match status" value="1"/>
</dbReference>
<dbReference type="Gene3D" id="3.40.50.2300">
    <property type="match status" value="1"/>
</dbReference>
<dbReference type="InterPro" id="IPR025662">
    <property type="entry name" value="Sigma_54_int_dom_ATP-bd_1"/>
</dbReference>
<feature type="modified residue" description="4-aspartylphosphate" evidence="8">
    <location>
        <position position="55"/>
    </location>
</feature>
<dbReference type="PANTHER" id="PTHR32071:SF21">
    <property type="entry name" value="TRANSCRIPTIONAL REGULATORY PROTEIN FLGR"/>
    <property type="match status" value="1"/>
</dbReference>
<dbReference type="InterPro" id="IPR001789">
    <property type="entry name" value="Sig_transdc_resp-reg_receiver"/>
</dbReference>
<dbReference type="Pfam" id="PF02954">
    <property type="entry name" value="HTH_8"/>
    <property type="match status" value="1"/>
</dbReference>
<dbReference type="CDD" id="cd00009">
    <property type="entry name" value="AAA"/>
    <property type="match status" value="1"/>
</dbReference>
<evidence type="ECO:0000256" key="5">
    <source>
        <dbReference type="ARBA" id="ARBA00023015"/>
    </source>
</evidence>
<dbReference type="GO" id="GO:0043565">
    <property type="term" value="F:sequence-specific DNA binding"/>
    <property type="evidence" value="ECO:0007669"/>
    <property type="project" value="InterPro"/>
</dbReference>
<keyword evidence="5" id="KW-0805">Transcription regulation</keyword>
<dbReference type="SMART" id="SM00448">
    <property type="entry name" value="REC"/>
    <property type="match status" value="1"/>
</dbReference>
<evidence type="ECO:0000313" key="12">
    <source>
        <dbReference type="Proteomes" id="UP000015462"/>
    </source>
</evidence>
<dbReference type="Gene3D" id="1.10.8.60">
    <property type="match status" value="1"/>
</dbReference>
<dbReference type="PROSITE" id="PS50045">
    <property type="entry name" value="SIGMA54_INTERACT_4"/>
    <property type="match status" value="1"/>
</dbReference>
<dbReference type="InterPro" id="IPR058031">
    <property type="entry name" value="AAA_lid_NorR"/>
</dbReference>
<dbReference type="InterPro" id="IPR025943">
    <property type="entry name" value="Sigma_54_int_dom_ATP-bd_2"/>
</dbReference>
<evidence type="ECO:0000256" key="8">
    <source>
        <dbReference type="PROSITE-ProRule" id="PRU00169"/>
    </source>
</evidence>
<name>A0AB33Z4G0_9GAMM</name>
<dbReference type="RefSeq" id="WP_016389662.1">
    <property type="nucleotide sequence ID" value="NZ_KE646805.1"/>
</dbReference>
<dbReference type="AlphaFoldDB" id="A0AB33Z4G0"/>
<evidence type="ECO:0000256" key="2">
    <source>
        <dbReference type="ARBA" id="ARBA00022741"/>
    </source>
</evidence>
<dbReference type="GO" id="GO:0000160">
    <property type="term" value="P:phosphorelay signal transduction system"/>
    <property type="evidence" value="ECO:0007669"/>
    <property type="project" value="UniProtKB-KW"/>
</dbReference>
<dbReference type="Pfam" id="PF25601">
    <property type="entry name" value="AAA_lid_14"/>
    <property type="match status" value="1"/>
</dbReference>
<accession>A0AB33Z4G0</accession>
<dbReference type="InterPro" id="IPR003593">
    <property type="entry name" value="AAA+_ATPase"/>
</dbReference>
<dbReference type="PROSITE" id="PS00676">
    <property type="entry name" value="SIGMA54_INTERACT_2"/>
    <property type="match status" value="1"/>
</dbReference>
<keyword evidence="12" id="KW-1185">Reference proteome</keyword>
<dbReference type="EMBL" id="ASHL01000001">
    <property type="protein sequence ID" value="EPD14103.1"/>
    <property type="molecule type" value="Genomic_DNA"/>
</dbReference>
<dbReference type="InterPro" id="IPR011006">
    <property type="entry name" value="CheY-like_superfamily"/>
</dbReference>
<evidence type="ECO:0000313" key="11">
    <source>
        <dbReference type="EMBL" id="EPD14103.1"/>
    </source>
</evidence>
<dbReference type="Gene3D" id="1.10.10.60">
    <property type="entry name" value="Homeodomain-like"/>
    <property type="match status" value="1"/>
</dbReference>
<dbReference type="Gene3D" id="3.40.50.300">
    <property type="entry name" value="P-loop containing nucleotide triphosphate hydrolases"/>
    <property type="match status" value="1"/>
</dbReference>
<evidence type="ECO:0000256" key="4">
    <source>
        <dbReference type="ARBA" id="ARBA00023012"/>
    </source>
</evidence>
<dbReference type="SUPFAM" id="SSF52172">
    <property type="entry name" value="CheY-like"/>
    <property type="match status" value="1"/>
</dbReference>
<comment type="caution">
    <text evidence="11">The sequence shown here is derived from an EMBL/GenBank/DDBJ whole genome shotgun (WGS) entry which is preliminary data.</text>
</comment>
<organism evidence="11 12">
    <name type="scientific">Cycloclasticus pugetii</name>
    <dbReference type="NCBI Taxonomy" id="34068"/>
    <lineage>
        <taxon>Bacteria</taxon>
        <taxon>Pseudomonadati</taxon>
        <taxon>Pseudomonadota</taxon>
        <taxon>Gammaproteobacteria</taxon>
        <taxon>Thiotrichales</taxon>
        <taxon>Piscirickettsiaceae</taxon>
        <taxon>Cycloclasticus</taxon>
    </lineage>
</organism>
<keyword evidence="6" id="KW-0238">DNA-binding</keyword>
<evidence type="ECO:0000256" key="3">
    <source>
        <dbReference type="ARBA" id="ARBA00022840"/>
    </source>
</evidence>
<dbReference type="InterPro" id="IPR002197">
    <property type="entry name" value="HTH_Fis"/>
</dbReference>
<dbReference type="SUPFAM" id="SSF46689">
    <property type="entry name" value="Homeodomain-like"/>
    <property type="match status" value="1"/>
</dbReference>
<evidence type="ECO:0000256" key="7">
    <source>
        <dbReference type="ARBA" id="ARBA00023163"/>
    </source>
</evidence>
<dbReference type="Proteomes" id="UP000015462">
    <property type="component" value="Unassembled WGS sequence"/>
</dbReference>
<gene>
    <name evidence="11" type="ORF">L196_01350</name>
</gene>
<dbReference type="GO" id="GO:0006355">
    <property type="term" value="P:regulation of DNA-templated transcription"/>
    <property type="evidence" value="ECO:0007669"/>
    <property type="project" value="InterPro"/>
</dbReference>
<dbReference type="PANTHER" id="PTHR32071">
    <property type="entry name" value="TRANSCRIPTIONAL REGULATORY PROTEIN"/>
    <property type="match status" value="1"/>
</dbReference>
<dbReference type="FunFam" id="3.40.50.300:FF:000006">
    <property type="entry name" value="DNA-binding transcriptional regulator NtrC"/>
    <property type="match status" value="1"/>
</dbReference>
<keyword evidence="3" id="KW-0067">ATP-binding</keyword>
<proteinExistence type="predicted"/>
<feature type="domain" description="Sigma-54 factor interaction" evidence="9">
    <location>
        <begin position="130"/>
        <end position="358"/>
    </location>
</feature>
<dbReference type="PROSITE" id="PS50110">
    <property type="entry name" value="RESPONSE_REGULATORY"/>
    <property type="match status" value="1"/>
</dbReference>
<dbReference type="Pfam" id="PF00158">
    <property type="entry name" value="Sigma54_activat"/>
    <property type="match status" value="1"/>
</dbReference>
<reference evidence="11 12" key="1">
    <citation type="journal article" date="2013" name="Genome Announc.">
        <title>Genome Sequence of the Pyrene- and Fluoranthene-Degrading Bacterium Cycloclasticus sp. Strain PY97M.</title>
        <authorList>
            <person name="Cui Z."/>
            <person name="Xu G."/>
            <person name="Li Q."/>
            <person name="Gao W."/>
            <person name="Zheng L."/>
        </authorList>
    </citation>
    <scope>NUCLEOTIDE SEQUENCE [LARGE SCALE GENOMIC DNA]</scope>
    <source>
        <strain evidence="11 12">PY97M</strain>
    </source>
</reference>
<dbReference type="InterPro" id="IPR002078">
    <property type="entry name" value="Sigma_54_int"/>
</dbReference>
<evidence type="ECO:0000256" key="1">
    <source>
        <dbReference type="ARBA" id="ARBA00022553"/>
    </source>
</evidence>
<dbReference type="InterPro" id="IPR027417">
    <property type="entry name" value="P-loop_NTPase"/>
</dbReference>
<keyword evidence="1 8" id="KW-0597">Phosphoprotein</keyword>
<dbReference type="PRINTS" id="PR01590">
    <property type="entry name" value="HTHFIS"/>
</dbReference>
<protein>
    <submittedName>
        <fullName evidence="11">Sigma 54-dependent transcriptional activator</fullName>
    </submittedName>
</protein>
<dbReference type="FunFam" id="3.40.50.2300:FF:000018">
    <property type="entry name" value="DNA-binding transcriptional regulator NtrC"/>
    <property type="match status" value="1"/>
</dbReference>
<sequence>MIKQIDVLIVEDDEPLQEAIQDALTAYGYQTKCAANGLEALKVLEKYQARLVISDVQMDGMGGQELLEMLKVRFPNLPVLLMTAHATVEQAVKAIQAGASDYLTKPFEVDQLIVHVEQTISPRETAFGELPSNDSCMKDIVALAGRVAKSEATVLIQGESGTGKEVLSRFIHKNSPRSKKEFVAINCAAIPENMLEAMLFGYEKGAFTGAYQSSAGKFEQAQGGTILLDEISEMNILLQAKLLRVLQEKEVERLGGKKTIALDVRVLATTNKDLRTLVNEGKFREDLLYRINVFPINIPPLRERKADVLALSKTMIARHYNGDQSPPTLSANAIKLLEKHDWKGNVRELENVIQRALIMANGSMITENDLIFESTPSAISTEPLERSETAENELSAGVRAVEDKLILDTLVSANGSRKNTAERLGISARTLRYKIARMREAGVEIPA</sequence>
<dbReference type="InterPro" id="IPR009057">
    <property type="entry name" value="Homeodomain-like_sf"/>
</dbReference>
<feature type="domain" description="Response regulatory" evidence="10">
    <location>
        <begin position="6"/>
        <end position="120"/>
    </location>
</feature>
<evidence type="ECO:0000256" key="6">
    <source>
        <dbReference type="ARBA" id="ARBA00023125"/>
    </source>
</evidence>